<dbReference type="PANTHER" id="PTHR15228">
    <property type="entry name" value="SPERMATHECAL PHYSIOLOGY VARIANT"/>
    <property type="match status" value="1"/>
</dbReference>
<dbReference type="InterPro" id="IPR051025">
    <property type="entry name" value="RhoGAP"/>
</dbReference>
<dbReference type="SUPFAM" id="SSF48350">
    <property type="entry name" value="GTPase activation domain, GAP"/>
    <property type="match status" value="1"/>
</dbReference>
<dbReference type="GeneID" id="87914004"/>
<dbReference type="CDD" id="cd04396">
    <property type="entry name" value="RhoGAP_fSAC7_BAG7"/>
    <property type="match status" value="1"/>
</dbReference>
<feature type="compositionally biased region" description="Basic and acidic residues" evidence="2">
    <location>
        <begin position="846"/>
        <end position="855"/>
    </location>
</feature>
<evidence type="ECO:0000313" key="4">
    <source>
        <dbReference type="EMBL" id="KAK4062103.1"/>
    </source>
</evidence>
<evidence type="ECO:0000256" key="2">
    <source>
        <dbReference type="SAM" id="MobiDB-lite"/>
    </source>
</evidence>
<dbReference type="InterPro" id="IPR008936">
    <property type="entry name" value="Rho_GTPase_activation_prot"/>
</dbReference>
<keyword evidence="1" id="KW-0343">GTPase activation</keyword>
<gene>
    <name evidence="4" type="ORF">Triagg1_10069</name>
</gene>
<dbReference type="SMART" id="SM00324">
    <property type="entry name" value="RhoGAP"/>
    <property type="match status" value="1"/>
</dbReference>
<feature type="region of interest" description="Disordered" evidence="2">
    <location>
        <begin position="728"/>
        <end position="776"/>
    </location>
</feature>
<feature type="compositionally biased region" description="Basic and acidic residues" evidence="2">
    <location>
        <begin position="696"/>
        <end position="708"/>
    </location>
</feature>
<dbReference type="Pfam" id="PF00620">
    <property type="entry name" value="RhoGAP"/>
    <property type="match status" value="1"/>
</dbReference>
<dbReference type="GO" id="GO:0060237">
    <property type="term" value="P:regulation of fungal-type cell wall organization"/>
    <property type="evidence" value="ECO:0007669"/>
    <property type="project" value="TreeGrafter"/>
</dbReference>
<feature type="compositionally biased region" description="Basic residues" evidence="2">
    <location>
        <begin position="584"/>
        <end position="593"/>
    </location>
</feature>
<feature type="compositionally biased region" description="Polar residues" evidence="2">
    <location>
        <begin position="541"/>
        <end position="559"/>
    </location>
</feature>
<dbReference type="InterPro" id="IPR000198">
    <property type="entry name" value="RhoGAP_dom"/>
</dbReference>
<dbReference type="EMBL" id="JAWRVG010000064">
    <property type="protein sequence ID" value="KAK4062103.1"/>
    <property type="molecule type" value="Genomic_DNA"/>
</dbReference>
<dbReference type="Proteomes" id="UP001273209">
    <property type="component" value="Unassembled WGS sequence"/>
</dbReference>
<evidence type="ECO:0000313" key="5">
    <source>
        <dbReference type="Proteomes" id="UP001273209"/>
    </source>
</evidence>
<dbReference type="PROSITE" id="PS50238">
    <property type="entry name" value="RHOGAP"/>
    <property type="match status" value="1"/>
</dbReference>
<feature type="compositionally biased region" description="Basic and acidic residues" evidence="2">
    <location>
        <begin position="969"/>
        <end position="978"/>
    </location>
</feature>
<feature type="compositionally biased region" description="Basic and acidic residues" evidence="2">
    <location>
        <begin position="1142"/>
        <end position="1151"/>
    </location>
</feature>
<reference evidence="4" key="1">
    <citation type="submission" date="2023-11" db="EMBL/GenBank/DDBJ databases">
        <title>The genome sequences of three competitors of mushroom-forming fungi.</title>
        <authorList>
            <person name="Beijen E."/>
            <person name="Ohm R.A."/>
        </authorList>
    </citation>
    <scope>NUCLEOTIDE SEQUENCE</scope>
    <source>
        <strain evidence="4">CBS 100526</strain>
    </source>
</reference>
<feature type="compositionally biased region" description="Pro residues" evidence="2">
    <location>
        <begin position="258"/>
        <end position="272"/>
    </location>
</feature>
<evidence type="ECO:0000256" key="1">
    <source>
        <dbReference type="ARBA" id="ARBA00022468"/>
    </source>
</evidence>
<accession>A0AAE1LWM6</accession>
<feature type="region of interest" description="Disordered" evidence="2">
    <location>
        <begin position="1088"/>
        <end position="1151"/>
    </location>
</feature>
<feature type="region of interest" description="Disordered" evidence="2">
    <location>
        <begin position="224"/>
        <end position="278"/>
    </location>
</feature>
<feature type="region of interest" description="Disordered" evidence="2">
    <location>
        <begin position="539"/>
        <end position="716"/>
    </location>
</feature>
<feature type="region of interest" description="Disordered" evidence="2">
    <location>
        <begin position="791"/>
        <end position="934"/>
    </location>
</feature>
<organism evidence="4 5">
    <name type="scientific">Trichoderma aggressivum f. europaeum</name>
    <dbReference type="NCBI Taxonomy" id="173218"/>
    <lineage>
        <taxon>Eukaryota</taxon>
        <taxon>Fungi</taxon>
        <taxon>Dikarya</taxon>
        <taxon>Ascomycota</taxon>
        <taxon>Pezizomycotina</taxon>
        <taxon>Sordariomycetes</taxon>
        <taxon>Hypocreomycetidae</taxon>
        <taxon>Hypocreales</taxon>
        <taxon>Hypocreaceae</taxon>
        <taxon>Trichoderma</taxon>
    </lineage>
</organism>
<dbReference type="AlphaFoldDB" id="A0AAE1LWM6"/>
<sequence length="1151" mass="124656">MLAANVIRHCANPSFARPCTASFFFPWHVLESVGGCIVRRVPPARAGSGRYLVPTGSLGACVSPKPAVAASHQRSNETNHWPWGCKTALPGGTYMYAQVLCHPPPKTSDSDKVQHHSQTPCHLLPPFTLGSPALQPSLPGEANSCEGQTDGRDKFLETPLVHPPILPSSPLPAAIALPAQRSSTLSVSLVLDPTPAALLDWLAFVLPSLLPPLARSPSGAASLIAPPLPPGQSGASPPVFRAPPPAMTSSNPNAHQGSPPPQPALPNTPASPPNKRDLKSWWKNFKLPTKHQESSPQDNRGPGIFGVPLRQSITYANVAISLVDENGKSYIYGYVPIVVAKCGVFLKEKATGVEGIFRLNGSEKRIKELKTIFDSPDRYGKGLVWDGYTVHDAATVLRRYLNDLPEPVVPLDLYEKFRDPLRGATKQAVGDTDGPQFVENFDERGAIIKYQKVITELPPLNKQLLLYILDLLAVFAAKSDENRMNSQNLAAIFQPGMLSHPSHAMAPEEYRLNQCVIIFLIENQDHFLIGMQGTEADEKTMQQVASGPSNGPRTPNPDRSSGLGRTASNASAGAENVRKDGMIRRNRSVSSRHSRVDGAATPNSPALAATPTGGGLARSNTVPSKKSPALVGGKFKKTESPARAPHSPALEPLTPAHPPAETKLEVPPRVSTPNEIHRTFDEMHLSPDRLVSPGRSQERLLDPHEHSTPSKHHHQNLQKLEQLFQRSPMHESNDKRQPNKLKKKRIPGSMSISAQSSVTSLPHSASPGTESGNPLEAAPAFAQPVAQPHFRPTAIPHSVPQPSPFASAPSVETQKQPDLHHQHSTPVIHQNHADHHHNHSVSHYQEQLRPEDISRGKKSPPASVNSSFNDGSDFEQVAHEAPLPAIVETADKEKKSRWRLSRPTKKDDPASGPGSPRASPPQFNIGSNNNADISTTSIGSAIAMPRKSFTGESSEHLPSGSDRAYTYESSRDDREDAKGPIGWIKHKYREAKENADQKRTKSPPPPDHHQGLAPSLLVARGKSLDINRDLTREEENSIGKPAQQDAFKDVQKDRINAPAEAYRKLGQAEAVQREPAQGMTIHRVISDTEKAPAESIAQKVQPPVDVAKEAAPEMTTQPKTQAPTNPSSETVPPVEQSSTSAVDKEQEGKQA</sequence>
<dbReference type="GO" id="GO:0005096">
    <property type="term" value="F:GTPase activator activity"/>
    <property type="evidence" value="ECO:0007669"/>
    <property type="project" value="UniProtKB-KW"/>
</dbReference>
<feature type="compositionally biased region" description="Basic and acidic residues" evidence="2">
    <location>
        <begin position="675"/>
        <end position="687"/>
    </location>
</feature>
<dbReference type="Gene3D" id="1.10.555.10">
    <property type="entry name" value="Rho GTPase activation protein"/>
    <property type="match status" value="1"/>
</dbReference>
<dbReference type="RefSeq" id="XP_062750995.1">
    <property type="nucleotide sequence ID" value="XM_062894100.1"/>
</dbReference>
<name>A0AAE1LWM6_9HYPO</name>
<feature type="compositionally biased region" description="Low complexity" evidence="2">
    <location>
        <begin position="910"/>
        <end position="921"/>
    </location>
</feature>
<feature type="compositionally biased region" description="Polar residues" evidence="2">
    <location>
        <begin position="750"/>
        <end position="772"/>
    </location>
</feature>
<feature type="compositionally biased region" description="Basic and acidic residues" evidence="2">
    <location>
        <begin position="990"/>
        <end position="999"/>
    </location>
</feature>
<feature type="compositionally biased region" description="Polar residues" evidence="2">
    <location>
        <begin position="1114"/>
        <end position="1141"/>
    </location>
</feature>
<feature type="compositionally biased region" description="Polar residues" evidence="2">
    <location>
        <begin position="247"/>
        <end position="256"/>
    </location>
</feature>
<feature type="region of interest" description="Disordered" evidence="2">
    <location>
        <begin position="949"/>
        <end position="1013"/>
    </location>
</feature>
<feature type="compositionally biased region" description="Polar residues" evidence="2">
    <location>
        <begin position="922"/>
        <end position="934"/>
    </location>
</feature>
<feature type="domain" description="Rho-GAP" evidence="3">
    <location>
        <begin position="320"/>
        <end position="528"/>
    </location>
</feature>
<feature type="compositionally biased region" description="Basic and acidic residues" evidence="2">
    <location>
        <begin position="728"/>
        <end position="737"/>
    </location>
</feature>
<protein>
    <recommendedName>
        <fullName evidence="3">Rho-GAP domain-containing protein</fullName>
    </recommendedName>
</protein>
<proteinExistence type="predicted"/>
<comment type="caution">
    <text evidence="4">The sequence shown here is derived from an EMBL/GenBank/DDBJ whole genome shotgun (WGS) entry which is preliminary data.</text>
</comment>
<dbReference type="GO" id="GO:0007165">
    <property type="term" value="P:signal transduction"/>
    <property type="evidence" value="ECO:0007669"/>
    <property type="project" value="InterPro"/>
</dbReference>
<keyword evidence="5" id="KW-1185">Reference proteome</keyword>
<evidence type="ECO:0000259" key="3">
    <source>
        <dbReference type="PROSITE" id="PS50238"/>
    </source>
</evidence>
<dbReference type="GO" id="GO:0005938">
    <property type="term" value="C:cell cortex"/>
    <property type="evidence" value="ECO:0007669"/>
    <property type="project" value="TreeGrafter"/>
</dbReference>
<dbReference type="PANTHER" id="PTHR15228:SF25">
    <property type="entry name" value="F-BAR DOMAIN-CONTAINING PROTEIN"/>
    <property type="match status" value="1"/>
</dbReference>